<reference evidence="2 3" key="1">
    <citation type="journal article" date="2009" name="Genome Biol.">
        <title>Comparative genome and phenotypic analysis of Clostridium difficile 027 strains provides insight into the evolution of a hypervirulent bacterium.</title>
        <authorList>
            <person name="Stabler R.A."/>
            <person name="He M."/>
            <person name="Dawson L."/>
            <person name="Martin M."/>
            <person name="Valiente E."/>
            <person name="Corton C."/>
            <person name="Lawley T.D."/>
            <person name="Sebaihia M."/>
            <person name="Quail M.A."/>
            <person name="Rose G."/>
            <person name="Gerding D.N."/>
            <person name="Gibert M."/>
            <person name="Popoff M.R."/>
            <person name="Parkhill J."/>
            <person name="Dougan G."/>
            <person name="Wren B.W."/>
        </authorList>
    </citation>
    <scope>NUCLEOTIDE SEQUENCE [LARGE SCALE GENOMIC DNA]</scope>
    <source>
        <strain evidence="2 3">CD196</strain>
    </source>
</reference>
<evidence type="ECO:0000313" key="2">
    <source>
        <dbReference type="EMBL" id="CBA65967.1"/>
    </source>
</evidence>
<dbReference type="RefSeq" id="WP_009893846.1">
    <property type="nucleotide sequence ID" value="NC_013315.1"/>
</dbReference>
<proteinExistence type="predicted"/>
<dbReference type="HOGENOM" id="CLU_065522_1_1_9"/>
<dbReference type="KEGG" id="cdc:CD196_2963"/>
<dbReference type="AlphaFoldDB" id="A0A0H3N7F2"/>
<name>A0A0H3N7F2_CLODC</name>
<dbReference type="EMBL" id="FN538970">
    <property type="protein sequence ID" value="CBA65967.1"/>
    <property type="molecule type" value="Genomic_DNA"/>
</dbReference>
<organism evidence="2 3">
    <name type="scientific">Clostridioides difficile (strain CD196)</name>
    <name type="common">Peptoclostridium difficile</name>
    <dbReference type="NCBI Taxonomy" id="645462"/>
    <lineage>
        <taxon>Bacteria</taxon>
        <taxon>Bacillati</taxon>
        <taxon>Bacillota</taxon>
        <taxon>Clostridia</taxon>
        <taxon>Peptostreptococcales</taxon>
        <taxon>Peptostreptococcaceae</taxon>
        <taxon>Clostridioides</taxon>
    </lineage>
</organism>
<protein>
    <submittedName>
        <fullName evidence="2">Phage-related protein</fullName>
    </submittedName>
</protein>
<accession>A0A0H3N7F2</accession>
<dbReference type="Proteomes" id="UP000002068">
    <property type="component" value="Chromosome"/>
</dbReference>
<dbReference type="InterPro" id="IPR018874">
    <property type="entry name" value="Phage_Mx8_p63_C"/>
</dbReference>
<dbReference type="Pfam" id="PF10546">
    <property type="entry name" value="P63C"/>
    <property type="match status" value="1"/>
</dbReference>
<evidence type="ECO:0000259" key="1">
    <source>
        <dbReference type="Pfam" id="PF10546"/>
    </source>
</evidence>
<sequence length="301" mass="34948">MESKEKSILRATHFGIIKIGEKDLNCAVLENGSRIINKSTVFKAFGRTKRGRKKDEIRVPSKPNLPSFIDAKNLSDYISDELEDMLINTIKYKTKNGRIVEGYPAEIIPLICDVYLQARLDNKLAVQQEGLAIASEILVRSLSKIGIVALVDEATGYQYDRDRDELQKILSMYISKEFLPWTKRFPDEFYRQMFRLKNWTYPRPSSKRPGIVGTYTNKYVYDLLPPGVKEELQRVNPTVKPGQRKHKHHQFLTEDIGNDHLKNHLLKVITLMQASKDWKDFNVLFNRAFNLPVQLEIEYDE</sequence>
<feature type="domain" description="Bacteriophage Mx8 p63 C-terminal" evidence="1">
    <location>
        <begin position="169"/>
        <end position="261"/>
    </location>
</feature>
<gene>
    <name evidence="2" type="ordered locus">CD196_2963</name>
</gene>
<evidence type="ECO:0000313" key="3">
    <source>
        <dbReference type="Proteomes" id="UP000002068"/>
    </source>
</evidence>